<evidence type="ECO:0000256" key="1">
    <source>
        <dbReference type="ARBA" id="ARBA00023063"/>
    </source>
</evidence>
<dbReference type="GO" id="GO:0051131">
    <property type="term" value="P:chaperone-mediated protein complex assembly"/>
    <property type="evidence" value="ECO:0007669"/>
    <property type="project" value="InterPro"/>
</dbReference>
<name>A0A553SSQ4_NIACI</name>
<dbReference type="Pfam" id="PF02613">
    <property type="entry name" value="Nitrate_red_del"/>
    <property type="match status" value="1"/>
</dbReference>
<dbReference type="NCBIfam" id="TIGR00684">
    <property type="entry name" value="narJ"/>
    <property type="match status" value="1"/>
</dbReference>
<keyword evidence="1" id="KW-0534">Nitrate assimilation</keyword>
<dbReference type="GO" id="GO:0042128">
    <property type="term" value="P:nitrate assimilation"/>
    <property type="evidence" value="ECO:0007669"/>
    <property type="project" value="UniProtKB-KW"/>
</dbReference>
<protein>
    <submittedName>
        <fullName evidence="2">Nitrate reductase molybdenum cofactor assembly chaperone</fullName>
    </submittedName>
</protein>
<proteinExistence type="predicted"/>
<dbReference type="GO" id="GO:0016530">
    <property type="term" value="F:metallochaperone activity"/>
    <property type="evidence" value="ECO:0007669"/>
    <property type="project" value="TreeGrafter"/>
</dbReference>
<reference evidence="3" key="1">
    <citation type="submission" date="2018-10" db="EMBL/GenBank/DDBJ databases">
        <title>FDA dAtabase for Regulatory Grade micrObial Sequences (FDA-ARGOS): Supporting development and validation of Infectious Disease Dx tests.</title>
        <authorList>
            <person name="Minogue T."/>
            <person name="Wolcott M."/>
            <person name="Wasieloski L."/>
            <person name="Aguilar W."/>
            <person name="Moore D."/>
            <person name="Tallon L."/>
            <person name="Sadzewicz L."/>
            <person name="Sengamalay N."/>
            <person name="Ott S."/>
            <person name="Godinez A."/>
            <person name="Nagaraj S."/>
            <person name="Vavikolanu K."/>
            <person name="Vyas G."/>
            <person name="Nadendla S."/>
            <person name="George J."/>
            <person name="Sichtig H."/>
        </authorList>
    </citation>
    <scope>NUCLEOTIDE SEQUENCE [LARGE SCALE GENOMIC DNA]</scope>
    <source>
        <strain evidence="3">FDAARGOS_343</strain>
    </source>
</reference>
<dbReference type="EMBL" id="RIBP01000001">
    <property type="protein sequence ID" value="TRZ39991.1"/>
    <property type="molecule type" value="Genomic_DNA"/>
</dbReference>
<evidence type="ECO:0000313" key="2">
    <source>
        <dbReference type="EMBL" id="TRZ39991.1"/>
    </source>
</evidence>
<dbReference type="GO" id="GO:0051082">
    <property type="term" value="F:unfolded protein binding"/>
    <property type="evidence" value="ECO:0007669"/>
    <property type="project" value="InterPro"/>
</dbReference>
<accession>A0A553SSQ4</accession>
<dbReference type="PANTHER" id="PTHR43680">
    <property type="entry name" value="NITRATE REDUCTASE MOLYBDENUM COFACTOR ASSEMBLY CHAPERONE"/>
    <property type="match status" value="1"/>
</dbReference>
<dbReference type="AlphaFoldDB" id="A0A553SSQ4"/>
<dbReference type="InterPro" id="IPR020945">
    <property type="entry name" value="DMSO/NO3_reduct_chaperone"/>
</dbReference>
<dbReference type="Gene3D" id="1.10.3480.10">
    <property type="entry name" value="TorD-like"/>
    <property type="match status" value="1"/>
</dbReference>
<dbReference type="SUPFAM" id="SSF89155">
    <property type="entry name" value="TorD-like"/>
    <property type="match status" value="1"/>
</dbReference>
<sequence length="203" mass="24269">MSRIFMEGYGVINQHEFEQKRPIMQELSAMLLYPQESPLKQQDFPLLELYADNNKEVAANINRFFDYFSELTLLQQQEYYVQTFDFNKKTPLHMTFAKYEDAKERGQILVQLKMMYAMSGLELNSKELSDHLPLMLEFLANGEWIHANRLQKWQLLFAIMEDGTYFLYQELKKQENPYQYVIQSVRILLKSCMELEMEAEKVE</sequence>
<gene>
    <name evidence="2" type="primary">narJ</name>
    <name evidence="2" type="ORF">CEQ21_03355</name>
</gene>
<comment type="caution">
    <text evidence="2">The sequence shown here is derived from an EMBL/GenBank/DDBJ whole genome shotgun (WGS) entry which is preliminary data.</text>
</comment>
<dbReference type="InterPro" id="IPR036411">
    <property type="entry name" value="TorD-like_sf"/>
</dbReference>
<dbReference type="Proteomes" id="UP000319837">
    <property type="component" value="Unassembled WGS sequence"/>
</dbReference>
<evidence type="ECO:0000313" key="3">
    <source>
        <dbReference type="Proteomes" id="UP000319837"/>
    </source>
</evidence>
<dbReference type="PANTHER" id="PTHR43680:SF2">
    <property type="entry name" value="NITRATE REDUCTASE MOLYBDENUM COFACTOR ASSEMBLY CHAPERONE NARJ"/>
    <property type="match status" value="1"/>
</dbReference>
<dbReference type="InterPro" id="IPR003765">
    <property type="entry name" value="NO3_reductase_chaperone_NarJ"/>
</dbReference>
<organism evidence="2 3">
    <name type="scientific">Niallia circulans</name>
    <name type="common">Bacillus circulans</name>
    <dbReference type="NCBI Taxonomy" id="1397"/>
    <lineage>
        <taxon>Bacteria</taxon>
        <taxon>Bacillati</taxon>
        <taxon>Bacillota</taxon>
        <taxon>Bacilli</taxon>
        <taxon>Bacillales</taxon>
        <taxon>Bacillaceae</taxon>
        <taxon>Niallia</taxon>
    </lineage>
</organism>